<protein>
    <recommendedName>
        <fullName evidence="2">histidine kinase</fullName>
        <ecNumber evidence="2">2.7.13.3</ecNumber>
    </recommendedName>
</protein>
<dbReference type="SUPFAM" id="SSF55874">
    <property type="entry name" value="ATPase domain of HSP90 chaperone/DNA topoisomerase II/histidine kinase"/>
    <property type="match status" value="1"/>
</dbReference>
<dbReference type="InterPro" id="IPR036097">
    <property type="entry name" value="HisK_dim/P_sf"/>
</dbReference>
<dbReference type="PANTHER" id="PTHR43547">
    <property type="entry name" value="TWO-COMPONENT HISTIDINE KINASE"/>
    <property type="match status" value="1"/>
</dbReference>
<dbReference type="CDD" id="cd00082">
    <property type="entry name" value="HisKA"/>
    <property type="match status" value="1"/>
</dbReference>
<evidence type="ECO:0000256" key="11">
    <source>
        <dbReference type="ARBA" id="ARBA00023163"/>
    </source>
</evidence>
<organism evidence="17 18">
    <name type="scientific">Portibacter lacus</name>
    <dbReference type="NCBI Taxonomy" id="1099794"/>
    <lineage>
        <taxon>Bacteria</taxon>
        <taxon>Pseudomonadati</taxon>
        <taxon>Bacteroidota</taxon>
        <taxon>Saprospiria</taxon>
        <taxon>Saprospirales</taxon>
        <taxon>Haliscomenobacteraceae</taxon>
        <taxon>Portibacter</taxon>
    </lineage>
</organism>
<dbReference type="SUPFAM" id="SSF101898">
    <property type="entry name" value="NHL repeat"/>
    <property type="match status" value="1"/>
</dbReference>
<dbReference type="Gene3D" id="1.10.287.130">
    <property type="match status" value="1"/>
</dbReference>
<comment type="catalytic activity">
    <reaction evidence="1">
        <text>ATP + protein L-histidine = ADP + protein N-phospho-L-histidine.</text>
        <dbReference type="EC" id="2.7.13.3"/>
    </reaction>
</comment>
<evidence type="ECO:0000256" key="9">
    <source>
        <dbReference type="ARBA" id="ARBA00023015"/>
    </source>
</evidence>
<feature type="domain" description="Response regulatory" evidence="16">
    <location>
        <begin position="1092"/>
        <end position="1207"/>
    </location>
</feature>
<dbReference type="InterPro" id="IPR004358">
    <property type="entry name" value="Sig_transdc_His_kin-like_C"/>
</dbReference>
<evidence type="ECO:0000256" key="12">
    <source>
        <dbReference type="PROSITE-ProRule" id="PRU00169"/>
    </source>
</evidence>
<evidence type="ECO:0000256" key="5">
    <source>
        <dbReference type="ARBA" id="ARBA00022741"/>
    </source>
</evidence>
<dbReference type="PANTHER" id="PTHR43547:SF2">
    <property type="entry name" value="HYBRID SIGNAL TRANSDUCTION HISTIDINE KINASE C"/>
    <property type="match status" value="1"/>
</dbReference>
<accession>A0AA37WFX5</accession>
<dbReference type="PROSITE" id="PS50109">
    <property type="entry name" value="HIS_KIN"/>
    <property type="match status" value="1"/>
</dbReference>
<dbReference type="FunFam" id="1.10.287.130:FF:000045">
    <property type="entry name" value="Two-component system sensor histidine kinase/response regulator"/>
    <property type="match status" value="1"/>
</dbReference>
<dbReference type="RefSeq" id="WP_235292118.1">
    <property type="nucleotide sequence ID" value="NZ_BSOH01000027.1"/>
</dbReference>
<dbReference type="SUPFAM" id="SSF49265">
    <property type="entry name" value="Fibronectin type III"/>
    <property type="match status" value="1"/>
</dbReference>
<evidence type="ECO:0000313" key="17">
    <source>
        <dbReference type="EMBL" id="GLR19197.1"/>
    </source>
</evidence>
<dbReference type="GO" id="GO:0005524">
    <property type="term" value="F:ATP binding"/>
    <property type="evidence" value="ECO:0007669"/>
    <property type="project" value="UniProtKB-KW"/>
</dbReference>
<dbReference type="SUPFAM" id="SSF50998">
    <property type="entry name" value="Quinoprotein alcohol dehydrogenase-like"/>
    <property type="match status" value="1"/>
</dbReference>
<keyword evidence="7" id="KW-0067">ATP-binding</keyword>
<dbReference type="InterPro" id="IPR036116">
    <property type="entry name" value="FN3_sf"/>
</dbReference>
<dbReference type="EC" id="2.7.13.3" evidence="2"/>
<evidence type="ECO:0000256" key="6">
    <source>
        <dbReference type="ARBA" id="ARBA00022777"/>
    </source>
</evidence>
<gene>
    <name evidence="17" type="ORF">GCM10007940_38130</name>
</gene>
<reference evidence="17" key="2">
    <citation type="submission" date="2023-01" db="EMBL/GenBank/DDBJ databases">
        <title>Draft genome sequence of Portibacter lacus strain NBRC 108769.</title>
        <authorList>
            <person name="Sun Q."/>
            <person name="Mori K."/>
        </authorList>
    </citation>
    <scope>NUCLEOTIDE SEQUENCE</scope>
    <source>
        <strain evidence="17">NBRC 108769</strain>
    </source>
</reference>
<dbReference type="InterPro" id="IPR011006">
    <property type="entry name" value="CheY-like_superfamily"/>
</dbReference>
<feature type="modified residue" description="4-aspartylphosphate" evidence="12">
    <location>
        <position position="1140"/>
    </location>
</feature>
<proteinExistence type="predicted"/>
<dbReference type="InterPro" id="IPR003594">
    <property type="entry name" value="HATPase_dom"/>
</dbReference>
<keyword evidence="3 12" id="KW-0597">Phosphoprotein</keyword>
<dbReference type="CDD" id="cd00063">
    <property type="entry name" value="FN3"/>
    <property type="match status" value="1"/>
</dbReference>
<evidence type="ECO:0000256" key="3">
    <source>
        <dbReference type="ARBA" id="ARBA00022553"/>
    </source>
</evidence>
<dbReference type="Gene3D" id="3.30.565.10">
    <property type="entry name" value="Histidine kinase-like ATPase, C-terminal domain"/>
    <property type="match status" value="1"/>
</dbReference>
<dbReference type="InterPro" id="IPR009057">
    <property type="entry name" value="Homeodomain-like_sf"/>
</dbReference>
<evidence type="ECO:0000256" key="10">
    <source>
        <dbReference type="ARBA" id="ARBA00023125"/>
    </source>
</evidence>
<keyword evidence="6 17" id="KW-0418">Kinase</keyword>
<keyword evidence="13" id="KW-0732">Signal</keyword>
<evidence type="ECO:0000313" key="18">
    <source>
        <dbReference type="Proteomes" id="UP001156666"/>
    </source>
</evidence>
<dbReference type="FunFam" id="3.30.565.10:FF:000037">
    <property type="entry name" value="Hybrid sensor histidine kinase/response regulator"/>
    <property type="match status" value="1"/>
</dbReference>
<feature type="domain" description="Histidine kinase" evidence="15">
    <location>
        <begin position="836"/>
        <end position="1054"/>
    </location>
</feature>
<dbReference type="InterPro" id="IPR013783">
    <property type="entry name" value="Ig-like_fold"/>
</dbReference>
<evidence type="ECO:0000256" key="7">
    <source>
        <dbReference type="ARBA" id="ARBA00022840"/>
    </source>
</evidence>
<feature type="chain" id="PRO_5041388926" description="histidine kinase" evidence="13">
    <location>
        <begin position="21"/>
        <end position="1336"/>
    </location>
</feature>
<sequence>MKKLFLIIWFGFTCFFCAFSQNIKFDHYNENNGLSHNSVRHIVQDKYGFLWIGTFSGLNRFDGYNFKSYLSNSSKENNILNDDITDLVLDEQKNNLWIGTRKGLTLFKTDTHKFTTYLPEENNPNSLPEEEIRSIYVDKFERIWVGTKRMGVHLFHMNENRFEKVKIEGFNYIKSIFEDKKGNIWIGSYDTGGVAKITLDSEGNVVQIVKYDLSPLDSNEKNPYLYLIYEDAKSDIFAGTRKGLFKLNKTTDVFEDLYIEDSKIRSDLGPYFLDITRGPDKKYWVGTLGGLLVCDQLEDIAKGTFQWHFTILSDNTSLTDNLVSSLYFDPSGVLWIGTEDGLDKYDPYENQFNLNKGISVHIGDKAPRIRGFAKTHDDKIIVATRHNGLFISNKEKFKPLFNNQADIASIASFDGKTFYCGLWDGKVIVYNYITNTSKVIDIGVGQYPIFSIEKYDEDNLVIGSYGSGAVVIDTKSLEQQNSSGNLLPEYEINRITKGNHNIIWFATETGVVKYNIADEEINIYQEKNGLLHNNVSDILEDKEGKIWVATRNGICLYDPALDHFKPLEKPEELSNKWVTDMVNDENGNIWFNMNNNSVAKLKPNRVDFNIYQVNSGSRLDFFSSSGFFNFNNSNIYLGGKNGIIYFSPNTIKDNTRSPRPYISEFKVQNNEVAPSEKVNDQVPFEFDINEAKNVELSYENRSFSLTFSSPSYSNEKLNKFEYKLEGFDEDWITTSSSNRTIQYTNLFPGKYEFKVRSANNDGYWSDVANYKIAIKPPVWLSYQALFIYALLSFLIFYFIREELRSRAVLKQELIGEKVNRERDVKLNNEKLRFFTNISHELRTPLTLILGPVKQLIESRNEEGTEYQKSRYNLIYQNANRLYNLVNQVLDFRKAQTGELSLKVSRTEIVGFTRNIFDFFKELAYNKKISYNFNSDSETIHGWIDNDKYDKILYNLLSNALKFTDNNGNVDLFLHQRNGNIIVEVSDNGIGIPQKSQEKIFARFYQDMSNKHYNTGSGIGLSLARSLVELHKGEIQVESKPNEGSVFTIELPILKDSYEKEEIFDIISANNDQESYKLNLPKKVIQNTDLKEKILVVEDNVELRKYLVDFLTDYYKVYEAENGEEGLQICRQIRPTLCVVDVMMPVMDGLEFSKELKRDEFISHIPIVLLTALTENDDKVKGYNVGADGYLSKPFDSALLRTMIENIIKTRKELKSKFSGDADSGIALLTHSSIDEDFMKKITKIIESNLTEVELSTSFLCQELNMSSSKLYRKLKELTDMAPNEFIRTIRLKKSATLLKTKKYNVSEVTNLIGFNDPLYFSRCFKKQFGFPPSKLL</sequence>
<dbReference type="Gene3D" id="2.60.40.10">
    <property type="entry name" value="Immunoglobulins"/>
    <property type="match status" value="1"/>
</dbReference>
<keyword evidence="9" id="KW-0805">Transcription regulation</keyword>
<dbReference type="InterPro" id="IPR001789">
    <property type="entry name" value="Sig_transdc_resp-reg_receiver"/>
</dbReference>
<feature type="domain" description="HTH araC/xylS-type" evidence="14">
    <location>
        <begin position="1239"/>
        <end position="1336"/>
    </location>
</feature>
<dbReference type="SMART" id="SM00342">
    <property type="entry name" value="HTH_ARAC"/>
    <property type="match status" value="1"/>
</dbReference>
<dbReference type="CDD" id="cd00075">
    <property type="entry name" value="HATPase"/>
    <property type="match status" value="1"/>
</dbReference>
<dbReference type="SUPFAM" id="SSF47384">
    <property type="entry name" value="Homodimeric domain of signal transducing histidine kinase"/>
    <property type="match status" value="1"/>
</dbReference>
<dbReference type="GO" id="GO:0000155">
    <property type="term" value="F:phosphorelay sensor kinase activity"/>
    <property type="evidence" value="ECO:0007669"/>
    <property type="project" value="InterPro"/>
</dbReference>
<evidence type="ECO:0000256" key="2">
    <source>
        <dbReference type="ARBA" id="ARBA00012438"/>
    </source>
</evidence>
<dbReference type="GO" id="GO:0043565">
    <property type="term" value="F:sequence-specific DNA binding"/>
    <property type="evidence" value="ECO:0007669"/>
    <property type="project" value="InterPro"/>
</dbReference>
<dbReference type="InterPro" id="IPR018062">
    <property type="entry name" value="HTH_AraC-typ_CS"/>
</dbReference>
<reference evidence="17" key="1">
    <citation type="journal article" date="2014" name="Int. J. Syst. Evol. Microbiol.">
        <title>Complete genome sequence of Corynebacterium casei LMG S-19264T (=DSM 44701T), isolated from a smear-ripened cheese.</title>
        <authorList>
            <consortium name="US DOE Joint Genome Institute (JGI-PGF)"/>
            <person name="Walter F."/>
            <person name="Albersmeier A."/>
            <person name="Kalinowski J."/>
            <person name="Ruckert C."/>
        </authorList>
    </citation>
    <scope>NUCLEOTIDE SEQUENCE</scope>
    <source>
        <strain evidence="17">NBRC 108769</strain>
    </source>
</reference>
<dbReference type="EMBL" id="BSOH01000027">
    <property type="protein sequence ID" value="GLR19197.1"/>
    <property type="molecule type" value="Genomic_DNA"/>
</dbReference>
<dbReference type="InterPro" id="IPR018060">
    <property type="entry name" value="HTH_AraC"/>
</dbReference>
<name>A0AA37WFX5_9BACT</name>
<comment type="caution">
    <text evidence="17">The sequence shown here is derived from an EMBL/GenBank/DDBJ whole genome shotgun (WGS) entry which is preliminary data.</text>
</comment>
<dbReference type="InterPro" id="IPR011110">
    <property type="entry name" value="Reg_prop"/>
</dbReference>
<dbReference type="InterPro" id="IPR003661">
    <property type="entry name" value="HisK_dim/P_dom"/>
</dbReference>
<dbReference type="PRINTS" id="PR00344">
    <property type="entry name" value="BCTRLSENSOR"/>
</dbReference>
<keyword evidence="4" id="KW-0808">Transferase</keyword>
<dbReference type="SMART" id="SM00388">
    <property type="entry name" value="HisKA"/>
    <property type="match status" value="1"/>
</dbReference>
<dbReference type="SMART" id="SM00387">
    <property type="entry name" value="HATPase_c"/>
    <property type="match status" value="1"/>
</dbReference>
<dbReference type="InterPro" id="IPR011123">
    <property type="entry name" value="Y_Y_Y"/>
</dbReference>
<dbReference type="GO" id="GO:0003700">
    <property type="term" value="F:DNA-binding transcription factor activity"/>
    <property type="evidence" value="ECO:0007669"/>
    <property type="project" value="InterPro"/>
</dbReference>
<keyword evidence="10" id="KW-0238">DNA-binding</keyword>
<evidence type="ECO:0000259" key="16">
    <source>
        <dbReference type="PROSITE" id="PS50110"/>
    </source>
</evidence>
<dbReference type="InterPro" id="IPR003961">
    <property type="entry name" value="FN3_dom"/>
</dbReference>
<dbReference type="Pfam" id="PF00512">
    <property type="entry name" value="HisKA"/>
    <property type="match status" value="1"/>
</dbReference>
<dbReference type="InterPro" id="IPR015943">
    <property type="entry name" value="WD40/YVTN_repeat-like_dom_sf"/>
</dbReference>
<evidence type="ECO:0000256" key="8">
    <source>
        <dbReference type="ARBA" id="ARBA00023012"/>
    </source>
</evidence>
<dbReference type="InterPro" id="IPR036890">
    <property type="entry name" value="HATPase_C_sf"/>
</dbReference>
<dbReference type="Proteomes" id="UP001156666">
    <property type="component" value="Unassembled WGS sequence"/>
</dbReference>
<dbReference type="SUPFAM" id="SSF52172">
    <property type="entry name" value="CheY-like"/>
    <property type="match status" value="1"/>
</dbReference>
<dbReference type="Pfam" id="PF07495">
    <property type="entry name" value="Y_Y_Y"/>
    <property type="match status" value="1"/>
</dbReference>
<dbReference type="InterPro" id="IPR005467">
    <property type="entry name" value="His_kinase_dom"/>
</dbReference>
<dbReference type="Gene3D" id="2.130.10.10">
    <property type="entry name" value="YVTN repeat-like/Quinoprotein amine dehydrogenase"/>
    <property type="match status" value="3"/>
</dbReference>
<evidence type="ECO:0000259" key="14">
    <source>
        <dbReference type="PROSITE" id="PS01124"/>
    </source>
</evidence>
<dbReference type="SMART" id="SM00448">
    <property type="entry name" value="REC"/>
    <property type="match status" value="1"/>
</dbReference>
<evidence type="ECO:0000256" key="4">
    <source>
        <dbReference type="ARBA" id="ARBA00022679"/>
    </source>
</evidence>
<dbReference type="Pfam" id="PF00072">
    <property type="entry name" value="Response_reg"/>
    <property type="match status" value="1"/>
</dbReference>
<keyword evidence="8" id="KW-0902">Two-component regulatory system</keyword>
<dbReference type="InterPro" id="IPR011047">
    <property type="entry name" value="Quinoprotein_ADH-like_sf"/>
</dbReference>
<keyword evidence="5" id="KW-0547">Nucleotide-binding</keyword>
<evidence type="ECO:0000259" key="15">
    <source>
        <dbReference type="PROSITE" id="PS50109"/>
    </source>
</evidence>
<keyword evidence="18" id="KW-1185">Reference proteome</keyword>
<dbReference type="PROSITE" id="PS01124">
    <property type="entry name" value="HTH_ARAC_FAMILY_2"/>
    <property type="match status" value="1"/>
</dbReference>
<dbReference type="SUPFAM" id="SSF46689">
    <property type="entry name" value="Homeodomain-like"/>
    <property type="match status" value="1"/>
</dbReference>
<dbReference type="Pfam" id="PF07494">
    <property type="entry name" value="Reg_prop"/>
    <property type="match status" value="5"/>
</dbReference>
<dbReference type="Gene3D" id="1.10.10.60">
    <property type="entry name" value="Homeodomain-like"/>
    <property type="match status" value="1"/>
</dbReference>
<feature type="signal peptide" evidence="13">
    <location>
        <begin position="1"/>
        <end position="20"/>
    </location>
</feature>
<dbReference type="PROSITE" id="PS00041">
    <property type="entry name" value="HTH_ARAC_FAMILY_1"/>
    <property type="match status" value="1"/>
</dbReference>
<keyword evidence="11" id="KW-0804">Transcription</keyword>
<evidence type="ECO:0000256" key="1">
    <source>
        <dbReference type="ARBA" id="ARBA00000085"/>
    </source>
</evidence>
<dbReference type="PROSITE" id="PS50110">
    <property type="entry name" value="RESPONSE_REGULATORY"/>
    <property type="match status" value="1"/>
</dbReference>
<dbReference type="Pfam" id="PF02518">
    <property type="entry name" value="HATPase_c"/>
    <property type="match status" value="1"/>
</dbReference>
<dbReference type="Pfam" id="PF12833">
    <property type="entry name" value="HTH_18"/>
    <property type="match status" value="1"/>
</dbReference>
<dbReference type="Gene3D" id="3.40.50.2300">
    <property type="match status" value="1"/>
</dbReference>
<evidence type="ECO:0000256" key="13">
    <source>
        <dbReference type="SAM" id="SignalP"/>
    </source>
</evidence>